<feature type="domain" description="HTH marR-type" evidence="4">
    <location>
        <begin position="5"/>
        <end position="137"/>
    </location>
</feature>
<organism evidence="5 6">
    <name type="scientific">Candidatus Gallitreponema excrementavium</name>
    <dbReference type="NCBI Taxonomy" id="2840840"/>
    <lineage>
        <taxon>Bacteria</taxon>
        <taxon>Pseudomonadati</taxon>
        <taxon>Spirochaetota</taxon>
        <taxon>Spirochaetia</taxon>
        <taxon>Spirochaetales</taxon>
        <taxon>Candidatus Gallitreponema</taxon>
    </lineage>
</organism>
<keyword evidence="3" id="KW-0804">Transcription</keyword>
<evidence type="ECO:0000313" key="5">
    <source>
        <dbReference type="EMBL" id="MBO8458542.1"/>
    </source>
</evidence>
<dbReference type="GO" id="GO:0003677">
    <property type="term" value="F:DNA binding"/>
    <property type="evidence" value="ECO:0007669"/>
    <property type="project" value="UniProtKB-KW"/>
</dbReference>
<dbReference type="PROSITE" id="PS50995">
    <property type="entry name" value="HTH_MARR_2"/>
    <property type="match status" value="1"/>
</dbReference>
<name>A0A9D9HQT2_9SPIR</name>
<accession>A0A9D9HQT2</accession>
<proteinExistence type="predicted"/>
<dbReference type="SMART" id="SM00347">
    <property type="entry name" value="HTH_MARR"/>
    <property type="match status" value="1"/>
</dbReference>
<evidence type="ECO:0000256" key="1">
    <source>
        <dbReference type="ARBA" id="ARBA00023015"/>
    </source>
</evidence>
<reference evidence="5" key="2">
    <citation type="journal article" date="2021" name="PeerJ">
        <title>Extensive microbial diversity within the chicken gut microbiome revealed by metagenomics and culture.</title>
        <authorList>
            <person name="Gilroy R."/>
            <person name="Ravi A."/>
            <person name="Getino M."/>
            <person name="Pursley I."/>
            <person name="Horton D.L."/>
            <person name="Alikhan N.F."/>
            <person name="Baker D."/>
            <person name="Gharbi K."/>
            <person name="Hall N."/>
            <person name="Watson M."/>
            <person name="Adriaenssens E.M."/>
            <person name="Foster-Nyarko E."/>
            <person name="Jarju S."/>
            <person name="Secka A."/>
            <person name="Antonio M."/>
            <person name="Oren A."/>
            <person name="Chaudhuri R.R."/>
            <person name="La Ragione R."/>
            <person name="Hildebrand F."/>
            <person name="Pallen M.J."/>
        </authorList>
    </citation>
    <scope>NUCLEOTIDE SEQUENCE</scope>
    <source>
        <strain evidence="5">10532</strain>
    </source>
</reference>
<dbReference type="InterPro" id="IPR036388">
    <property type="entry name" value="WH-like_DNA-bd_sf"/>
</dbReference>
<gene>
    <name evidence="5" type="ORF">IAA81_10010</name>
</gene>
<evidence type="ECO:0000259" key="4">
    <source>
        <dbReference type="PROSITE" id="PS50995"/>
    </source>
</evidence>
<dbReference type="InterPro" id="IPR036390">
    <property type="entry name" value="WH_DNA-bd_sf"/>
</dbReference>
<protein>
    <submittedName>
        <fullName evidence="5">MarR family transcriptional regulator</fullName>
    </submittedName>
</protein>
<dbReference type="EMBL" id="JADIMM010000115">
    <property type="protein sequence ID" value="MBO8458542.1"/>
    <property type="molecule type" value="Genomic_DNA"/>
</dbReference>
<dbReference type="Proteomes" id="UP000823638">
    <property type="component" value="Unassembled WGS sequence"/>
</dbReference>
<dbReference type="Pfam" id="PF12802">
    <property type="entry name" value="MarR_2"/>
    <property type="match status" value="1"/>
</dbReference>
<dbReference type="InterPro" id="IPR000835">
    <property type="entry name" value="HTH_MarR-typ"/>
</dbReference>
<dbReference type="PANTHER" id="PTHR42756">
    <property type="entry name" value="TRANSCRIPTIONAL REGULATOR, MARR"/>
    <property type="match status" value="1"/>
</dbReference>
<sequence>MSFINDSPFKSISILYRKSHIWLNKECESYGLTAPQALVILIVCDYKVLSQEEITRRLSLDKSVIAKTVNKLVQNGFLVRSINKTDKRFYDISPAKKATELYTHIRDKIEKCFEKMTREMTENEKMDFKRLLLTAAESSISQDE</sequence>
<evidence type="ECO:0000256" key="2">
    <source>
        <dbReference type="ARBA" id="ARBA00023125"/>
    </source>
</evidence>
<dbReference type="SUPFAM" id="SSF46785">
    <property type="entry name" value="Winged helix' DNA-binding domain"/>
    <property type="match status" value="1"/>
</dbReference>
<comment type="caution">
    <text evidence="5">The sequence shown here is derived from an EMBL/GenBank/DDBJ whole genome shotgun (WGS) entry which is preliminary data.</text>
</comment>
<dbReference type="Gene3D" id="1.10.10.10">
    <property type="entry name" value="Winged helix-like DNA-binding domain superfamily/Winged helix DNA-binding domain"/>
    <property type="match status" value="1"/>
</dbReference>
<keyword evidence="2" id="KW-0238">DNA-binding</keyword>
<evidence type="ECO:0000313" key="6">
    <source>
        <dbReference type="Proteomes" id="UP000823638"/>
    </source>
</evidence>
<reference evidence="5" key="1">
    <citation type="submission" date="2020-10" db="EMBL/GenBank/DDBJ databases">
        <authorList>
            <person name="Gilroy R."/>
        </authorList>
    </citation>
    <scope>NUCLEOTIDE SEQUENCE</scope>
    <source>
        <strain evidence="5">10532</strain>
    </source>
</reference>
<dbReference type="AlphaFoldDB" id="A0A9D9HQT2"/>
<keyword evidence="1" id="KW-0805">Transcription regulation</keyword>
<evidence type="ECO:0000256" key="3">
    <source>
        <dbReference type="ARBA" id="ARBA00023163"/>
    </source>
</evidence>
<dbReference type="PANTHER" id="PTHR42756:SF1">
    <property type="entry name" value="TRANSCRIPTIONAL REPRESSOR OF EMRAB OPERON"/>
    <property type="match status" value="1"/>
</dbReference>
<dbReference type="GO" id="GO:0003700">
    <property type="term" value="F:DNA-binding transcription factor activity"/>
    <property type="evidence" value="ECO:0007669"/>
    <property type="project" value="InterPro"/>
</dbReference>